<reference evidence="2 3" key="1">
    <citation type="submission" date="2019-08" db="EMBL/GenBank/DDBJ databases">
        <authorList>
            <person name="Peeters C."/>
        </authorList>
    </citation>
    <scope>NUCLEOTIDE SEQUENCE [LARGE SCALE GENOMIC DNA]</scope>
    <source>
        <strain evidence="2 3">LMG 20602</strain>
    </source>
</reference>
<dbReference type="SUPFAM" id="SSF48452">
    <property type="entry name" value="TPR-like"/>
    <property type="match status" value="1"/>
</dbReference>
<organism evidence="2 3">
    <name type="scientific">Pandoraea capi</name>
    <dbReference type="NCBI Taxonomy" id="2508286"/>
    <lineage>
        <taxon>Bacteria</taxon>
        <taxon>Pseudomonadati</taxon>
        <taxon>Pseudomonadota</taxon>
        <taxon>Betaproteobacteria</taxon>
        <taxon>Burkholderiales</taxon>
        <taxon>Burkholderiaceae</taxon>
        <taxon>Pandoraea</taxon>
    </lineage>
</organism>
<evidence type="ECO:0000313" key="3">
    <source>
        <dbReference type="Proteomes" id="UP000366065"/>
    </source>
</evidence>
<comment type="caution">
    <text evidence="2">The sequence shown here is derived from an EMBL/GenBank/DDBJ whole genome shotgun (WGS) entry which is preliminary data.</text>
</comment>
<dbReference type="Gene3D" id="1.25.40.10">
    <property type="entry name" value="Tetratricopeptide repeat domain"/>
    <property type="match status" value="1"/>
</dbReference>
<dbReference type="Proteomes" id="UP000366065">
    <property type="component" value="Unassembled WGS sequence"/>
</dbReference>
<accession>A0ABY6WBV0</accession>
<feature type="region of interest" description="Disordered" evidence="1">
    <location>
        <begin position="1"/>
        <end position="30"/>
    </location>
</feature>
<gene>
    <name evidence="2" type="ORF">PCA20602_04812</name>
</gene>
<dbReference type="EMBL" id="CABPRV010000015">
    <property type="protein sequence ID" value="VVE52636.1"/>
    <property type="molecule type" value="Genomic_DNA"/>
</dbReference>
<evidence type="ECO:0008006" key="4">
    <source>
        <dbReference type="Google" id="ProtNLM"/>
    </source>
</evidence>
<dbReference type="InterPro" id="IPR011990">
    <property type="entry name" value="TPR-like_helical_dom_sf"/>
</dbReference>
<protein>
    <recommendedName>
        <fullName evidence="4">CesD/SycD/LcrH family type III secretion system chaperone</fullName>
    </recommendedName>
</protein>
<name>A0ABY6WBV0_9BURK</name>
<sequence length="165" mass="17897">MTRPHIAQRNPYAPGTFARPPARDFMGREPGASTNSWLHGHINGPVDASALAHAYALHAANDLEGAARAFAVLCSALPEHADVYKAFGYVLCQLGDHEHAVAPLMVAVSREYGNPEPLYFAAICMQQLGDVHTAREMASDALEMVRCSNRHAGLHDNLTRLLDSL</sequence>
<evidence type="ECO:0000313" key="2">
    <source>
        <dbReference type="EMBL" id="VVE52636.1"/>
    </source>
</evidence>
<keyword evidence="3" id="KW-1185">Reference proteome</keyword>
<proteinExistence type="predicted"/>
<evidence type="ECO:0000256" key="1">
    <source>
        <dbReference type="SAM" id="MobiDB-lite"/>
    </source>
</evidence>
<dbReference type="RefSeq" id="WP_150723311.1">
    <property type="nucleotide sequence ID" value="NZ_CABPRV010000015.1"/>
</dbReference>